<reference evidence="4 5" key="1">
    <citation type="journal article" date="2016" name="Nat. Commun.">
        <title>Thousands of microbial genomes shed light on interconnected biogeochemical processes in an aquifer system.</title>
        <authorList>
            <person name="Anantharaman K."/>
            <person name="Brown C.T."/>
            <person name="Hug L.A."/>
            <person name="Sharon I."/>
            <person name="Castelle C.J."/>
            <person name="Probst A.J."/>
            <person name="Thomas B.C."/>
            <person name="Singh A."/>
            <person name="Wilkins M.J."/>
            <person name="Karaoz U."/>
            <person name="Brodie E.L."/>
            <person name="Williams K.H."/>
            <person name="Hubbard S.S."/>
            <person name="Banfield J.F."/>
        </authorList>
    </citation>
    <scope>NUCLEOTIDE SEQUENCE [LARGE SCALE GENOMIC DNA]</scope>
</reference>
<evidence type="ECO:0000256" key="1">
    <source>
        <dbReference type="ARBA" id="ARBA00022679"/>
    </source>
</evidence>
<feature type="domain" description="Glycosyltransferase subfamily 4-like N-terminal" evidence="3">
    <location>
        <begin position="34"/>
        <end position="135"/>
    </location>
</feature>
<dbReference type="Proteomes" id="UP000177979">
    <property type="component" value="Unassembled WGS sequence"/>
</dbReference>
<dbReference type="InterPro" id="IPR028098">
    <property type="entry name" value="Glyco_trans_4-like_N"/>
</dbReference>
<dbReference type="PANTHER" id="PTHR46401:SF2">
    <property type="entry name" value="GLYCOSYLTRANSFERASE WBBK-RELATED"/>
    <property type="match status" value="1"/>
</dbReference>
<dbReference type="EMBL" id="MFAG01000040">
    <property type="protein sequence ID" value="OGD71148.1"/>
    <property type="molecule type" value="Genomic_DNA"/>
</dbReference>
<proteinExistence type="predicted"/>
<organism evidence="4 5">
    <name type="scientific">Candidatus Collierbacteria bacterium RIFCSPHIGHO2_01_FULL_50_25</name>
    <dbReference type="NCBI Taxonomy" id="1817722"/>
    <lineage>
        <taxon>Bacteria</taxon>
        <taxon>Candidatus Collieribacteriota</taxon>
    </lineage>
</organism>
<dbReference type="SUPFAM" id="SSF53756">
    <property type="entry name" value="UDP-Glycosyltransferase/glycogen phosphorylase"/>
    <property type="match status" value="1"/>
</dbReference>
<dbReference type="GO" id="GO:0009103">
    <property type="term" value="P:lipopolysaccharide biosynthetic process"/>
    <property type="evidence" value="ECO:0007669"/>
    <property type="project" value="TreeGrafter"/>
</dbReference>
<name>A0A1F5EUS0_9BACT</name>
<keyword evidence="1" id="KW-0808">Transferase</keyword>
<protein>
    <recommendedName>
        <fullName evidence="6">Glycosyl transferase family 1 domain-containing protein</fullName>
    </recommendedName>
</protein>
<evidence type="ECO:0000259" key="3">
    <source>
        <dbReference type="Pfam" id="PF13439"/>
    </source>
</evidence>
<gene>
    <name evidence="4" type="ORF">A2703_02850</name>
</gene>
<dbReference type="GO" id="GO:0016757">
    <property type="term" value="F:glycosyltransferase activity"/>
    <property type="evidence" value="ECO:0007669"/>
    <property type="project" value="InterPro"/>
</dbReference>
<feature type="domain" description="Glycosyl transferase family 1" evidence="2">
    <location>
        <begin position="147"/>
        <end position="326"/>
    </location>
</feature>
<dbReference type="PANTHER" id="PTHR46401">
    <property type="entry name" value="GLYCOSYLTRANSFERASE WBBK-RELATED"/>
    <property type="match status" value="1"/>
</dbReference>
<comment type="caution">
    <text evidence="4">The sequence shown here is derived from an EMBL/GenBank/DDBJ whole genome shotgun (WGS) entry which is preliminary data.</text>
</comment>
<sequence>MLKVRLEGEEHSAGRGVGFYRKHLLDALLKSGRVEIDNTSPDLVHYPYFDLFYPTLPQKLEYPTVVTIHDLTPLVLPSYYPKGIRALVAVLMQRLALKNVSAIVTDSLSSKKDIVGIFKIDPEKVFVTHLAVDPAYQEKPSGEQIKKIKEKYQLPDKFILYVGGVNPNKNLVRLARAATKLNCPVVFVGSEFAKTPIQAFSFKRLLGFQKTHPEISEFNKLRAIIQGNPLFHVLGFVPTEELNAIYRLASAYCQPSLYEGFGIPLLEAMTAGCLVVSANIGSLPEIYPLETIVFSPESEPELEAALRAALSQKNKDREIQIKAGKEKAGRFSWEKTAAQTLAVYLTVLGK</sequence>
<evidence type="ECO:0000313" key="4">
    <source>
        <dbReference type="EMBL" id="OGD71148.1"/>
    </source>
</evidence>
<dbReference type="STRING" id="1817722.A2703_02850"/>
<evidence type="ECO:0000259" key="2">
    <source>
        <dbReference type="Pfam" id="PF00534"/>
    </source>
</evidence>
<accession>A0A1F5EUS0</accession>
<dbReference type="InterPro" id="IPR001296">
    <property type="entry name" value="Glyco_trans_1"/>
</dbReference>
<dbReference type="Pfam" id="PF13439">
    <property type="entry name" value="Glyco_transf_4"/>
    <property type="match status" value="1"/>
</dbReference>
<dbReference type="Pfam" id="PF00534">
    <property type="entry name" value="Glycos_transf_1"/>
    <property type="match status" value="1"/>
</dbReference>
<evidence type="ECO:0000313" key="5">
    <source>
        <dbReference type="Proteomes" id="UP000177979"/>
    </source>
</evidence>
<dbReference type="Gene3D" id="3.40.50.2000">
    <property type="entry name" value="Glycogen Phosphorylase B"/>
    <property type="match status" value="2"/>
</dbReference>
<dbReference type="AlphaFoldDB" id="A0A1F5EUS0"/>
<dbReference type="CDD" id="cd03809">
    <property type="entry name" value="GT4_MtfB-like"/>
    <property type="match status" value="1"/>
</dbReference>
<evidence type="ECO:0008006" key="6">
    <source>
        <dbReference type="Google" id="ProtNLM"/>
    </source>
</evidence>